<keyword evidence="9" id="KW-1185">Reference proteome</keyword>
<dbReference type="AlphaFoldDB" id="A0A9W6CV65"/>
<evidence type="ECO:0000256" key="6">
    <source>
        <dbReference type="ARBA" id="ARBA00023295"/>
    </source>
</evidence>
<keyword evidence="6" id="KW-0326">Glycosidase</keyword>
<dbReference type="PANTHER" id="PTHR10030">
    <property type="entry name" value="ALPHA-L-FUCOSIDASE"/>
    <property type="match status" value="1"/>
</dbReference>
<dbReference type="GO" id="GO:0005764">
    <property type="term" value="C:lysosome"/>
    <property type="evidence" value="ECO:0007669"/>
    <property type="project" value="TreeGrafter"/>
</dbReference>
<protein>
    <recommendedName>
        <fullName evidence="3">alpha-L-fucosidase</fullName>
        <ecNumber evidence="3">3.2.1.51</ecNumber>
    </recommendedName>
</protein>
<dbReference type="SUPFAM" id="SSF51445">
    <property type="entry name" value="(Trans)glycosidases"/>
    <property type="match status" value="1"/>
</dbReference>
<evidence type="ECO:0000259" key="7">
    <source>
        <dbReference type="Pfam" id="PF01120"/>
    </source>
</evidence>
<dbReference type="InterPro" id="IPR057739">
    <property type="entry name" value="Glyco_hydro_29_N"/>
</dbReference>
<comment type="function">
    <text evidence="1">Alpha-L-fucosidase is responsible for hydrolyzing the alpha-1,6-linked fucose joined to the reducing-end N-acetylglucosamine of the carbohydrate moieties of glycoproteins.</text>
</comment>
<name>A0A9W6CV65_9MICO</name>
<comment type="caution">
    <text evidence="8">The sequence shown here is derived from an EMBL/GenBank/DDBJ whole genome shotgun (WGS) entry which is preliminary data.</text>
</comment>
<dbReference type="InterPro" id="IPR000933">
    <property type="entry name" value="Glyco_hydro_29"/>
</dbReference>
<dbReference type="EMBL" id="BSDP01000001">
    <property type="protein sequence ID" value="GLI26661.1"/>
    <property type="molecule type" value="Genomic_DNA"/>
</dbReference>
<sequence>MTKDLTWVPPRVEADCDADELAAIEAVIASGPFDATWESLSAYETPRWFREAKFGVFVHWGAYSVPAYGSEWYARRMYKEGSVEFAHHRETWGDHREVGYKDFLPQLTFENFDASAMVTAIRRSGARFIVPVAEHHDGFCMYDEPRTRWKAPLVGPRRDPLGELLSEARDQWMTVGASSHRAENWFYFNGGRSFPSDVADPEWSDLYGAAEREEIDPSEAFLRDWLIRTVHIIDRYRPQVLWFDWWIERPAFEPYLRTLAAYYYNRSVEWGHGVVLQYKNDAFREGTAVFDVERGASSGIRPLPWQNDTSVSRNSWGWIDAHDYKESREIISDLIDVVAKNGCLLLNVGPKPDGTLPPEEVRLLEQVGDWLALNGEGVFGTEPWLVYGEGPTSSRDGSFVDDTPFVLVPGDLRFTRRSFGDVEYLYVLAAQGDVHEIDVRALGSHSKLFEGDIAGVQQLGSLRPLQFERAHEALRVSLPPDADTSHGFGIRITLRHPAPTRRRDDLLHN</sequence>
<dbReference type="PRINTS" id="PR00741">
    <property type="entry name" value="GLHYDRLASE29"/>
</dbReference>
<dbReference type="Pfam" id="PF01120">
    <property type="entry name" value="Alpha_L_fucos"/>
    <property type="match status" value="1"/>
</dbReference>
<proteinExistence type="inferred from homology"/>
<keyword evidence="4" id="KW-0732">Signal</keyword>
<evidence type="ECO:0000256" key="4">
    <source>
        <dbReference type="ARBA" id="ARBA00022729"/>
    </source>
</evidence>
<dbReference type="Proteomes" id="UP001144396">
    <property type="component" value="Unassembled WGS sequence"/>
</dbReference>
<dbReference type="InterPro" id="IPR017853">
    <property type="entry name" value="GH"/>
</dbReference>
<dbReference type="GO" id="GO:0016139">
    <property type="term" value="P:glycoside catabolic process"/>
    <property type="evidence" value="ECO:0007669"/>
    <property type="project" value="TreeGrafter"/>
</dbReference>
<dbReference type="Gene3D" id="3.20.20.80">
    <property type="entry name" value="Glycosidases"/>
    <property type="match status" value="1"/>
</dbReference>
<evidence type="ECO:0000313" key="8">
    <source>
        <dbReference type="EMBL" id="GLI26661.1"/>
    </source>
</evidence>
<dbReference type="SMART" id="SM00812">
    <property type="entry name" value="Alpha_L_fucos"/>
    <property type="match status" value="1"/>
</dbReference>
<evidence type="ECO:0000313" key="9">
    <source>
        <dbReference type="Proteomes" id="UP001144396"/>
    </source>
</evidence>
<dbReference type="InterPro" id="IPR013780">
    <property type="entry name" value="Glyco_hydro_b"/>
</dbReference>
<evidence type="ECO:0000256" key="5">
    <source>
        <dbReference type="ARBA" id="ARBA00022801"/>
    </source>
</evidence>
<dbReference type="InterPro" id="IPR016286">
    <property type="entry name" value="FUC_metazoa-typ"/>
</dbReference>
<dbReference type="GO" id="GO:0006004">
    <property type="term" value="P:fucose metabolic process"/>
    <property type="evidence" value="ECO:0007669"/>
    <property type="project" value="InterPro"/>
</dbReference>
<evidence type="ECO:0000256" key="1">
    <source>
        <dbReference type="ARBA" id="ARBA00004071"/>
    </source>
</evidence>
<dbReference type="EC" id="3.2.1.51" evidence="3"/>
<accession>A0A9W6CV65</accession>
<dbReference type="RefSeq" id="WP_281882678.1">
    <property type="nucleotide sequence ID" value="NZ_BSDP01000001.1"/>
</dbReference>
<organism evidence="8 9">
    <name type="scientific">Agromyces rhizosphaerae</name>
    <dbReference type="NCBI Taxonomy" id="88374"/>
    <lineage>
        <taxon>Bacteria</taxon>
        <taxon>Bacillati</taxon>
        <taxon>Actinomycetota</taxon>
        <taxon>Actinomycetes</taxon>
        <taxon>Micrococcales</taxon>
        <taxon>Microbacteriaceae</taxon>
        <taxon>Agromyces</taxon>
    </lineage>
</organism>
<reference evidence="8" key="1">
    <citation type="submission" date="2022-12" db="EMBL/GenBank/DDBJ databases">
        <title>Reference genome sequencing for broad-spectrum identification of bacterial and archaeal isolates by mass spectrometry.</title>
        <authorList>
            <person name="Sekiguchi Y."/>
            <person name="Tourlousse D.M."/>
        </authorList>
    </citation>
    <scope>NUCLEOTIDE SEQUENCE</scope>
    <source>
        <strain evidence="8">14</strain>
    </source>
</reference>
<feature type="domain" description="Glycoside hydrolase family 29 N-terminal" evidence="7">
    <location>
        <begin position="23"/>
        <end position="376"/>
    </location>
</feature>
<dbReference type="GO" id="GO:0004560">
    <property type="term" value="F:alpha-L-fucosidase activity"/>
    <property type="evidence" value="ECO:0007669"/>
    <property type="project" value="InterPro"/>
</dbReference>
<gene>
    <name evidence="8" type="ORF">ARHIZOSPH14_09030</name>
</gene>
<comment type="similarity">
    <text evidence="2">Belongs to the glycosyl hydrolase 29 family.</text>
</comment>
<dbReference type="PANTHER" id="PTHR10030:SF37">
    <property type="entry name" value="ALPHA-L-FUCOSIDASE-RELATED"/>
    <property type="match status" value="1"/>
</dbReference>
<evidence type="ECO:0000256" key="3">
    <source>
        <dbReference type="ARBA" id="ARBA00012662"/>
    </source>
</evidence>
<dbReference type="Gene3D" id="2.60.40.1180">
    <property type="entry name" value="Golgi alpha-mannosidase II"/>
    <property type="match status" value="1"/>
</dbReference>
<keyword evidence="5" id="KW-0378">Hydrolase</keyword>
<evidence type="ECO:0000256" key="2">
    <source>
        <dbReference type="ARBA" id="ARBA00007951"/>
    </source>
</evidence>